<dbReference type="Gene3D" id="3.30.565.10">
    <property type="entry name" value="Histidine kinase-like ATPase, C-terminal domain"/>
    <property type="match status" value="1"/>
</dbReference>
<dbReference type="PANTHER" id="PTHR24421">
    <property type="entry name" value="NITRATE/NITRITE SENSOR PROTEIN NARX-RELATED"/>
    <property type="match status" value="1"/>
</dbReference>
<comment type="caution">
    <text evidence="13">The sequence shown here is derived from an EMBL/GenBank/DDBJ whole genome shotgun (WGS) entry which is preliminary data.</text>
</comment>
<dbReference type="PANTHER" id="PTHR24421:SF10">
    <property type="entry name" value="NITRATE_NITRITE SENSOR PROTEIN NARQ"/>
    <property type="match status" value="1"/>
</dbReference>
<dbReference type="InterPro" id="IPR050482">
    <property type="entry name" value="Sensor_HK_TwoCompSys"/>
</dbReference>
<sequence length="431" mass="45522">MSQRPGTGDDAAAASEVDGVPRARRLGLDTAYVATALPLGVVGFVVVLTGLALGLGLLVVWAGLAVLTGTVLAARALAHLERGRLRTLQLREAATPAYLTAPPGARPIRRVLTPLRDAQSWLDALWGLAGFVTGLTAFVVVVSWWATALGGVTYWFWQQWLPDDNVGLVQLVGFGDSTVLESLLNLLAGLFFAVTLPAVTRVSALAHAGLASALLCGRAELQQEVQRVEEGRSAARVAEAASLRRLERDIHDGPQQRLTRLALDLGRARHQLDQEDPRRAAETLDAALAQTRATVEELRALSRGIAPPLLVDRGLRVALEELLDRSVVPARARLELPEHLAPHVETAVYFVVSEALTNVAKHSGAAAVEVAVHLTDGSVVVRVEDDGVGGAHLAKGAGLAGLEQRLAGADGTLRIDSPSGGPTRLCAEIPL</sequence>
<dbReference type="Pfam" id="PF07730">
    <property type="entry name" value="HisKA_3"/>
    <property type="match status" value="1"/>
</dbReference>
<evidence type="ECO:0000256" key="9">
    <source>
        <dbReference type="SAM" id="Phobius"/>
    </source>
</evidence>
<keyword evidence="9" id="KW-1133">Transmembrane helix</keyword>
<evidence type="ECO:0000256" key="3">
    <source>
        <dbReference type="ARBA" id="ARBA00022553"/>
    </source>
</evidence>
<keyword evidence="8" id="KW-0902">Two-component regulatory system</keyword>
<evidence type="ECO:0000256" key="6">
    <source>
        <dbReference type="ARBA" id="ARBA00022777"/>
    </source>
</evidence>
<dbReference type="InterPro" id="IPR036890">
    <property type="entry name" value="HATPase_C_sf"/>
</dbReference>
<dbReference type="CDD" id="cd16917">
    <property type="entry name" value="HATPase_UhpB-NarQ-NarX-like"/>
    <property type="match status" value="1"/>
</dbReference>
<gene>
    <name evidence="13" type="ORF">GCM10023226_08400</name>
</gene>
<dbReference type="EMBL" id="BAABIM010000001">
    <property type="protein sequence ID" value="GAA4673662.1"/>
    <property type="molecule type" value="Genomic_DNA"/>
</dbReference>
<keyword evidence="4" id="KW-0808">Transferase</keyword>
<name>A0ABP8VV93_9ACTN</name>
<keyword evidence="9" id="KW-0812">Transmembrane</keyword>
<feature type="transmembrane region" description="Helical" evidence="9">
    <location>
        <begin position="58"/>
        <end position="78"/>
    </location>
</feature>
<keyword evidence="5" id="KW-0547">Nucleotide-binding</keyword>
<evidence type="ECO:0000256" key="2">
    <source>
        <dbReference type="ARBA" id="ARBA00012438"/>
    </source>
</evidence>
<keyword evidence="14" id="KW-1185">Reference proteome</keyword>
<reference evidence="14" key="1">
    <citation type="journal article" date="2019" name="Int. J. Syst. Evol. Microbiol.">
        <title>The Global Catalogue of Microorganisms (GCM) 10K type strain sequencing project: providing services to taxonomists for standard genome sequencing and annotation.</title>
        <authorList>
            <consortium name="The Broad Institute Genomics Platform"/>
            <consortium name="The Broad Institute Genome Sequencing Center for Infectious Disease"/>
            <person name="Wu L."/>
            <person name="Ma J."/>
        </authorList>
    </citation>
    <scope>NUCLEOTIDE SEQUENCE [LARGE SCALE GENOMIC DNA]</scope>
    <source>
        <strain evidence="14">JCM 18127</strain>
    </source>
</reference>
<evidence type="ECO:0000256" key="1">
    <source>
        <dbReference type="ARBA" id="ARBA00000085"/>
    </source>
</evidence>
<dbReference type="SUPFAM" id="SSF55874">
    <property type="entry name" value="ATPase domain of HSP90 chaperone/DNA topoisomerase II/histidine kinase"/>
    <property type="match status" value="1"/>
</dbReference>
<dbReference type="GO" id="GO:0016301">
    <property type="term" value="F:kinase activity"/>
    <property type="evidence" value="ECO:0007669"/>
    <property type="project" value="UniProtKB-KW"/>
</dbReference>
<feature type="domain" description="Putative sensor" evidence="12">
    <location>
        <begin position="32"/>
        <end position="215"/>
    </location>
</feature>
<evidence type="ECO:0000256" key="7">
    <source>
        <dbReference type="ARBA" id="ARBA00022840"/>
    </source>
</evidence>
<dbReference type="InterPro" id="IPR025828">
    <property type="entry name" value="Put_sensor_dom"/>
</dbReference>
<evidence type="ECO:0000259" key="11">
    <source>
        <dbReference type="Pfam" id="PF07730"/>
    </source>
</evidence>
<accession>A0ABP8VV93</accession>
<dbReference type="Proteomes" id="UP001500621">
    <property type="component" value="Unassembled WGS sequence"/>
</dbReference>
<feature type="transmembrane region" description="Helical" evidence="9">
    <location>
        <begin position="31"/>
        <end position="52"/>
    </location>
</feature>
<dbReference type="EC" id="2.7.13.3" evidence="2"/>
<evidence type="ECO:0000313" key="13">
    <source>
        <dbReference type="EMBL" id="GAA4673662.1"/>
    </source>
</evidence>
<keyword evidence="3" id="KW-0597">Phosphoprotein</keyword>
<evidence type="ECO:0000259" key="10">
    <source>
        <dbReference type="Pfam" id="PF02518"/>
    </source>
</evidence>
<feature type="domain" description="Histidine kinase/HSP90-like ATPase" evidence="10">
    <location>
        <begin position="345"/>
        <end position="430"/>
    </location>
</feature>
<protein>
    <recommendedName>
        <fullName evidence="2">histidine kinase</fullName>
        <ecNumber evidence="2">2.7.13.3</ecNumber>
    </recommendedName>
</protein>
<organism evidence="13 14">
    <name type="scientific">Nocardioides nanhaiensis</name>
    <dbReference type="NCBI Taxonomy" id="1476871"/>
    <lineage>
        <taxon>Bacteria</taxon>
        <taxon>Bacillati</taxon>
        <taxon>Actinomycetota</taxon>
        <taxon>Actinomycetes</taxon>
        <taxon>Propionibacteriales</taxon>
        <taxon>Nocardioidaceae</taxon>
        <taxon>Nocardioides</taxon>
    </lineage>
</organism>
<keyword evidence="6 13" id="KW-0418">Kinase</keyword>
<evidence type="ECO:0000256" key="8">
    <source>
        <dbReference type="ARBA" id="ARBA00023012"/>
    </source>
</evidence>
<keyword evidence="7" id="KW-0067">ATP-binding</keyword>
<feature type="transmembrane region" description="Helical" evidence="9">
    <location>
        <begin position="177"/>
        <end position="199"/>
    </location>
</feature>
<evidence type="ECO:0000256" key="5">
    <source>
        <dbReference type="ARBA" id="ARBA00022741"/>
    </source>
</evidence>
<dbReference type="InterPro" id="IPR011712">
    <property type="entry name" value="Sig_transdc_His_kin_sub3_dim/P"/>
</dbReference>
<feature type="transmembrane region" description="Helical" evidence="9">
    <location>
        <begin position="124"/>
        <end position="157"/>
    </location>
</feature>
<dbReference type="InterPro" id="IPR003594">
    <property type="entry name" value="HATPase_dom"/>
</dbReference>
<proteinExistence type="predicted"/>
<dbReference type="Pfam" id="PF13796">
    <property type="entry name" value="Sensor"/>
    <property type="match status" value="1"/>
</dbReference>
<feature type="domain" description="Signal transduction histidine kinase subgroup 3 dimerisation and phosphoacceptor" evidence="11">
    <location>
        <begin position="244"/>
        <end position="308"/>
    </location>
</feature>
<comment type="catalytic activity">
    <reaction evidence="1">
        <text>ATP + protein L-histidine = ADP + protein N-phospho-L-histidine.</text>
        <dbReference type="EC" id="2.7.13.3"/>
    </reaction>
</comment>
<keyword evidence="9" id="KW-0472">Membrane</keyword>
<evidence type="ECO:0000313" key="14">
    <source>
        <dbReference type="Proteomes" id="UP001500621"/>
    </source>
</evidence>
<dbReference type="Pfam" id="PF02518">
    <property type="entry name" value="HATPase_c"/>
    <property type="match status" value="1"/>
</dbReference>
<evidence type="ECO:0000256" key="4">
    <source>
        <dbReference type="ARBA" id="ARBA00022679"/>
    </source>
</evidence>
<dbReference type="Gene3D" id="1.20.5.1930">
    <property type="match status" value="1"/>
</dbReference>
<evidence type="ECO:0000259" key="12">
    <source>
        <dbReference type="Pfam" id="PF13796"/>
    </source>
</evidence>